<name>A0A645G4G4_9ZZZZ</name>
<dbReference type="EMBL" id="VSSQ01068658">
    <property type="protein sequence ID" value="MPN20810.1"/>
    <property type="molecule type" value="Genomic_DNA"/>
</dbReference>
<sequence>MLMMLTLQRKMIHTLMMIMTIIQMMDKTMIIGMEMNLKQIKKEKVCGTNSGA</sequence>
<accession>A0A645G4G4</accession>
<proteinExistence type="predicted"/>
<gene>
    <name evidence="1" type="ORF">SDC9_168189</name>
</gene>
<evidence type="ECO:0000313" key="1">
    <source>
        <dbReference type="EMBL" id="MPN20810.1"/>
    </source>
</evidence>
<dbReference type="AlphaFoldDB" id="A0A645G4G4"/>
<reference evidence="1" key="1">
    <citation type="submission" date="2019-08" db="EMBL/GenBank/DDBJ databases">
        <authorList>
            <person name="Kucharzyk K."/>
            <person name="Murdoch R.W."/>
            <person name="Higgins S."/>
            <person name="Loffler F."/>
        </authorList>
    </citation>
    <scope>NUCLEOTIDE SEQUENCE</scope>
</reference>
<comment type="caution">
    <text evidence="1">The sequence shown here is derived from an EMBL/GenBank/DDBJ whole genome shotgun (WGS) entry which is preliminary data.</text>
</comment>
<organism evidence="1">
    <name type="scientific">bioreactor metagenome</name>
    <dbReference type="NCBI Taxonomy" id="1076179"/>
    <lineage>
        <taxon>unclassified sequences</taxon>
        <taxon>metagenomes</taxon>
        <taxon>ecological metagenomes</taxon>
    </lineage>
</organism>
<protein>
    <submittedName>
        <fullName evidence="1">Uncharacterized protein</fullName>
    </submittedName>
</protein>